<protein>
    <submittedName>
        <fullName evidence="1">Uncharacterized protein</fullName>
    </submittedName>
</protein>
<dbReference type="EMBL" id="JACSDZ010000066">
    <property type="protein sequence ID" value="KAF7378525.1"/>
    <property type="molecule type" value="Genomic_DNA"/>
</dbReference>
<dbReference type="AlphaFoldDB" id="A0A834MM19"/>
<sequence>MCSGQDSYQTCEVWGRLNILCLSYNNFSCCGKTSNFVMAPWKRPLTKTQDLQKSSLSQRKTCHFLLPIGGAMTITECGHVDLLRAEVLSNM</sequence>
<name>A0A834MM19_VESGE</name>
<accession>A0A834MM19</accession>
<gene>
    <name evidence="1" type="ORF">HZH68_017186</name>
</gene>
<evidence type="ECO:0000313" key="2">
    <source>
        <dbReference type="Proteomes" id="UP000617340"/>
    </source>
</evidence>
<evidence type="ECO:0000313" key="1">
    <source>
        <dbReference type="EMBL" id="KAF7378525.1"/>
    </source>
</evidence>
<keyword evidence="2" id="KW-1185">Reference proteome</keyword>
<dbReference type="Proteomes" id="UP000617340">
    <property type="component" value="Unassembled WGS sequence"/>
</dbReference>
<organism evidence="1 2">
    <name type="scientific">Vespula germanica</name>
    <name type="common">German yellow jacket</name>
    <name type="synonym">Paravespula germanica</name>
    <dbReference type="NCBI Taxonomy" id="30212"/>
    <lineage>
        <taxon>Eukaryota</taxon>
        <taxon>Metazoa</taxon>
        <taxon>Ecdysozoa</taxon>
        <taxon>Arthropoda</taxon>
        <taxon>Hexapoda</taxon>
        <taxon>Insecta</taxon>
        <taxon>Pterygota</taxon>
        <taxon>Neoptera</taxon>
        <taxon>Endopterygota</taxon>
        <taxon>Hymenoptera</taxon>
        <taxon>Apocrita</taxon>
        <taxon>Aculeata</taxon>
        <taxon>Vespoidea</taxon>
        <taxon>Vespidae</taxon>
        <taxon>Vespinae</taxon>
        <taxon>Vespula</taxon>
    </lineage>
</organism>
<comment type="caution">
    <text evidence="1">The sequence shown here is derived from an EMBL/GenBank/DDBJ whole genome shotgun (WGS) entry which is preliminary data.</text>
</comment>
<proteinExistence type="predicted"/>
<reference evidence="1" key="1">
    <citation type="journal article" date="2020" name="G3 (Bethesda)">
        <title>High-Quality Assemblies for Three Invasive Social Wasps from the &lt;i&gt;Vespula&lt;/i&gt; Genus.</title>
        <authorList>
            <person name="Harrop T.W.R."/>
            <person name="Guhlin J."/>
            <person name="McLaughlin G.M."/>
            <person name="Permina E."/>
            <person name="Stockwell P."/>
            <person name="Gilligan J."/>
            <person name="Le Lec M.F."/>
            <person name="Gruber M.A.M."/>
            <person name="Quinn O."/>
            <person name="Lovegrove M."/>
            <person name="Duncan E.J."/>
            <person name="Remnant E.J."/>
            <person name="Van Eeckhoven J."/>
            <person name="Graham B."/>
            <person name="Knapp R.A."/>
            <person name="Langford K.W."/>
            <person name="Kronenberg Z."/>
            <person name="Press M.O."/>
            <person name="Eacker S.M."/>
            <person name="Wilson-Rankin E.E."/>
            <person name="Purcell J."/>
            <person name="Lester P.J."/>
            <person name="Dearden P.K."/>
        </authorList>
    </citation>
    <scope>NUCLEOTIDE SEQUENCE</scope>
    <source>
        <strain evidence="1">Linc-1</strain>
    </source>
</reference>